<dbReference type="PANTHER" id="PTHR43405">
    <property type="entry name" value="GLYCOSYL HYDROLASE DIGH"/>
    <property type="match status" value="1"/>
</dbReference>
<name>U7Q8K9_9CYAN</name>
<feature type="compositionally biased region" description="Basic and acidic residues" evidence="1">
    <location>
        <begin position="351"/>
        <end position="371"/>
    </location>
</feature>
<reference evidence="2 3" key="1">
    <citation type="journal article" date="2013" name="Front. Microbiol.">
        <title>Comparative genomic analyses of the cyanobacterium, Lyngbya aestuarii BL J, a powerful hydrogen producer.</title>
        <authorList>
            <person name="Kothari A."/>
            <person name="Vaughn M."/>
            <person name="Garcia-Pichel F."/>
        </authorList>
    </citation>
    <scope>NUCLEOTIDE SEQUENCE [LARGE SCALE GENOMIC DNA]</scope>
    <source>
        <strain evidence="2 3">BL J</strain>
    </source>
</reference>
<gene>
    <name evidence="2" type="ORF">M595_5899</name>
</gene>
<dbReference type="PANTHER" id="PTHR43405:SF1">
    <property type="entry name" value="GLYCOSYL HYDROLASE DIGH"/>
    <property type="match status" value="1"/>
</dbReference>
<evidence type="ECO:0008006" key="4">
    <source>
        <dbReference type="Google" id="ProtNLM"/>
    </source>
</evidence>
<protein>
    <recommendedName>
        <fullName evidence="4">Glycosyl hydrolase-like 10 domain-containing protein</fullName>
    </recommendedName>
</protein>
<evidence type="ECO:0000313" key="2">
    <source>
        <dbReference type="EMBL" id="ERT04164.1"/>
    </source>
</evidence>
<evidence type="ECO:0000313" key="3">
    <source>
        <dbReference type="Proteomes" id="UP000017127"/>
    </source>
</evidence>
<dbReference type="InterPro" id="IPR052177">
    <property type="entry name" value="Divisome_Glycosyl_Hydrolase"/>
</dbReference>
<dbReference type="AlphaFoldDB" id="U7Q8K9"/>
<organism evidence="2 3">
    <name type="scientific">Lyngbya aestuarii BL J</name>
    <dbReference type="NCBI Taxonomy" id="1348334"/>
    <lineage>
        <taxon>Bacteria</taxon>
        <taxon>Bacillati</taxon>
        <taxon>Cyanobacteriota</taxon>
        <taxon>Cyanophyceae</taxon>
        <taxon>Oscillatoriophycideae</taxon>
        <taxon>Oscillatoriales</taxon>
        <taxon>Microcoleaceae</taxon>
        <taxon>Lyngbya</taxon>
    </lineage>
</organism>
<sequence>MCVVLNPMSNLSIQLTTRLMIMGLTIVPSQTLSRRVISAFLSVLITPLFQSKSVLAQVSPYCQLSSEQITFKESLRLAANNSPEAQKQYEDTLTQHAQAVFQCRRQSWLKDQAIWLRLYPCDAQPGAIDQILDDLVNRGYNKVYLEVFYDGQVLLPVSDNNTPWPSVLRSPGTETVDLFAEAVQKGRRRGLQVYAWAFLLNYGYTYTLLPDRQNVLARNGNGETTVTAIAGGSNSDDFGESYTNQGFVDPYNPQARQDYQTLLNAILSRRPQGVLFDYVRYPKGLGGASVAAKVKDLWIYGEASQQAFLQRANNDRGQEFIRRFLRQGYLTETDFKQIDTLFPAAKNPNSEAKDPNSEAKDSNSEAKDTNSEAKNPNSEAKPEQLWQDEKALTPLNALPSMGESLQQQLWRLSVAHAHQGILEFLGLASQTVQQRGISAGAVFFPEGNRRIRQQGFDSRLQPWNQFSTRLEWHPMSYGVCGDTSCIVSQVQTVLNQAPSGVKIIPALAGDWGKAFNNRPSLENQMQDIHNVAPQINAISHYSYDWQNPEFTRQRKFCQR</sequence>
<feature type="region of interest" description="Disordered" evidence="1">
    <location>
        <begin position="343"/>
        <end position="384"/>
    </location>
</feature>
<dbReference type="Gene3D" id="3.20.20.80">
    <property type="entry name" value="Glycosidases"/>
    <property type="match status" value="1"/>
</dbReference>
<dbReference type="Proteomes" id="UP000017127">
    <property type="component" value="Unassembled WGS sequence"/>
</dbReference>
<accession>U7Q8K9</accession>
<proteinExistence type="predicted"/>
<dbReference type="EMBL" id="AUZM01000116">
    <property type="protein sequence ID" value="ERT04164.1"/>
    <property type="molecule type" value="Genomic_DNA"/>
</dbReference>
<dbReference type="PATRIC" id="fig|1348334.3.peg.5657"/>
<comment type="caution">
    <text evidence="2">The sequence shown here is derived from an EMBL/GenBank/DDBJ whole genome shotgun (WGS) entry which is preliminary data.</text>
</comment>
<evidence type="ECO:0000256" key="1">
    <source>
        <dbReference type="SAM" id="MobiDB-lite"/>
    </source>
</evidence>
<keyword evidence="3" id="KW-1185">Reference proteome</keyword>